<evidence type="ECO:0000256" key="1">
    <source>
        <dbReference type="ARBA" id="ARBA00023157"/>
    </source>
</evidence>
<dbReference type="InterPro" id="IPR035914">
    <property type="entry name" value="Sperma_CUB_dom_sf"/>
</dbReference>
<reference evidence="4" key="3">
    <citation type="submission" date="2023-05" db="EMBL/GenBank/DDBJ databases">
        <authorList>
            <person name="Smith C.H."/>
        </authorList>
    </citation>
    <scope>NUCLEOTIDE SEQUENCE</scope>
    <source>
        <strain evidence="4">CHS0354</strain>
        <tissue evidence="4">Mantle</tissue>
    </source>
</reference>
<keyword evidence="5" id="KW-1185">Reference proteome</keyword>
<gene>
    <name evidence="4" type="ORF">CHS0354_002386</name>
</gene>
<evidence type="ECO:0000259" key="3">
    <source>
        <dbReference type="PROSITE" id="PS50923"/>
    </source>
</evidence>
<keyword evidence="1" id="KW-1015">Disulfide bond</keyword>
<protein>
    <recommendedName>
        <fullName evidence="3">Sushi domain-containing protein</fullName>
    </recommendedName>
</protein>
<comment type="caution">
    <text evidence="2">Lacks conserved residue(s) required for the propagation of feature annotation.</text>
</comment>
<dbReference type="Gene3D" id="2.60.120.290">
    <property type="entry name" value="Spermadhesin, CUB domain"/>
    <property type="match status" value="1"/>
</dbReference>
<dbReference type="InterPro" id="IPR035976">
    <property type="entry name" value="Sushi/SCR/CCP_sf"/>
</dbReference>
<reference evidence="4" key="1">
    <citation type="journal article" date="2021" name="Genome Biol. Evol.">
        <title>A High-Quality Reference Genome for a Parasitic Bivalve with Doubly Uniparental Inheritance (Bivalvia: Unionida).</title>
        <authorList>
            <person name="Smith C.H."/>
        </authorList>
    </citation>
    <scope>NUCLEOTIDE SEQUENCE</scope>
    <source>
        <strain evidence="4">CHS0354</strain>
    </source>
</reference>
<dbReference type="PROSITE" id="PS50923">
    <property type="entry name" value="SUSHI"/>
    <property type="match status" value="1"/>
</dbReference>
<proteinExistence type="predicted"/>
<organism evidence="4 5">
    <name type="scientific">Potamilus streckersoni</name>
    <dbReference type="NCBI Taxonomy" id="2493646"/>
    <lineage>
        <taxon>Eukaryota</taxon>
        <taxon>Metazoa</taxon>
        <taxon>Spiralia</taxon>
        <taxon>Lophotrochozoa</taxon>
        <taxon>Mollusca</taxon>
        <taxon>Bivalvia</taxon>
        <taxon>Autobranchia</taxon>
        <taxon>Heteroconchia</taxon>
        <taxon>Palaeoheterodonta</taxon>
        <taxon>Unionida</taxon>
        <taxon>Unionoidea</taxon>
        <taxon>Unionidae</taxon>
        <taxon>Ambleminae</taxon>
        <taxon>Lampsilini</taxon>
        <taxon>Potamilus</taxon>
    </lineage>
</organism>
<evidence type="ECO:0000256" key="2">
    <source>
        <dbReference type="PROSITE-ProRule" id="PRU00302"/>
    </source>
</evidence>
<name>A0AAE0RUG2_9BIVA</name>
<sequence>MSIIDLNSGCQVDADCRDTFAECSSTTRTCRCKIGYMKINDVCKADLNSGCRGDADCGDTFAECITTTLICQCKMGYRNLDGVCKAEISCGNPPDIPGLALLDFTTGTKVGDTRYYICDNRNLTFNPESPASSACSSVTCQSNGKWTSFTFTCDEVSQFVKTNPEGSLSGTSGTILSPNRPGSYRPPDLAIYRYSIVTPGKLLVFTFNGDFGIDNFSDLSIYCGFDLDTNSASETFIDTVANPVQITCQTGCANILFFVLPRGSGSQAGFNITWHAIL</sequence>
<dbReference type="EMBL" id="JAEAOA010000204">
    <property type="protein sequence ID" value="KAK3579739.1"/>
    <property type="molecule type" value="Genomic_DNA"/>
</dbReference>
<dbReference type="SUPFAM" id="SSF49854">
    <property type="entry name" value="Spermadhesin, CUB domain"/>
    <property type="match status" value="1"/>
</dbReference>
<dbReference type="Gene3D" id="2.10.70.10">
    <property type="entry name" value="Complement Module, domain 1"/>
    <property type="match status" value="1"/>
</dbReference>
<feature type="domain" description="Sushi" evidence="3">
    <location>
        <begin position="88"/>
        <end position="155"/>
    </location>
</feature>
<dbReference type="AlphaFoldDB" id="A0AAE0RUG2"/>
<reference evidence="4" key="2">
    <citation type="journal article" date="2021" name="Genome Biol. Evol.">
        <title>Developing a high-quality reference genome for a parasitic bivalve with doubly uniparental inheritance (Bivalvia: Unionida).</title>
        <authorList>
            <person name="Smith C.H."/>
        </authorList>
    </citation>
    <scope>NUCLEOTIDE SEQUENCE</scope>
    <source>
        <strain evidence="4">CHS0354</strain>
        <tissue evidence="4">Mantle</tissue>
    </source>
</reference>
<keyword evidence="2" id="KW-0768">Sushi</keyword>
<evidence type="ECO:0000313" key="5">
    <source>
        <dbReference type="Proteomes" id="UP001195483"/>
    </source>
</evidence>
<dbReference type="Proteomes" id="UP001195483">
    <property type="component" value="Unassembled WGS sequence"/>
</dbReference>
<evidence type="ECO:0000313" key="4">
    <source>
        <dbReference type="EMBL" id="KAK3579739.1"/>
    </source>
</evidence>
<accession>A0AAE0RUG2</accession>
<comment type="caution">
    <text evidence="4">The sequence shown here is derived from an EMBL/GenBank/DDBJ whole genome shotgun (WGS) entry which is preliminary data.</text>
</comment>
<dbReference type="SUPFAM" id="SSF57535">
    <property type="entry name" value="Complement control module/SCR domain"/>
    <property type="match status" value="1"/>
</dbReference>
<dbReference type="InterPro" id="IPR000436">
    <property type="entry name" value="Sushi_SCR_CCP_dom"/>
</dbReference>